<dbReference type="PRINTS" id="PR00411">
    <property type="entry name" value="PNDRDTASEI"/>
</dbReference>
<gene>
    <name evidence="4" type="ORF">UV8b_00035</name>
    <name evidence="3" type="ORF">UVI_02053110</name>
</gene>
<reference evidence="6" key="2">
    <citation type="journal article" date="2016" name="Genome Announc.">
        <title>Genome sequence of Ustilaginoidea virens IPU010, a rice pathogenic fungus causing false smut.</title>
        <authorList>
            <person name="Kumagai T."/>
            <person name="Ishii T."/>
            <person name="Terai G."/>
            <person name="Umemura M."/>
            <person name="Machida M."/>
            <person name="Asai K."/>
        </authorList>
    </citation>
    <scope>NUCLEOTIDE SEQUENCE [LARGE SCALE GENOMIC DNA]</scope>
    <source>
        <strain evidence="6">IPU010</strain>
    </source>
</reference>
<dbReference type="GO" id="GO:0004497">
    <property type="term" value="F:monooxygenase activity"/>
    <property type="evidence" value="ECO:0007669"/>
    <property type="project" value="UniProtKB-KW"/>
</dbReference>
<comment type="cofactor">
    <cofactor evidence="1">
        <name>FAD</name>
        <dbReference type="ChEBI" id="CHEBI:57692"/>
    </cofactor>
</comment>
<evidence type="ECO:0000313" key="5">
    <source>
        <dbReference type="Proteomes" id="UP000027002"/>
    </source>
</evidence>
<dbReference type="HOGENOM" id="CLU_032067_2_0_1"/>
<reference evidence="3" key="1">
    <citation type="journal article" date="2016" name="Genome Announc.">
        <title>Genome Sequence of Ustilaginoidea virens IPU010, a Rice Pathogenic Fungus Causing False Smut.</title>
        <authorList>
            <person name="Kumagai T."/>
            <person name="Ishii T."/>
            <person name="Terai G."/>
            <person name="Umemura M."/>
            <person name="Machida M."/>
            <person name="Asai K."/>
        </authorList>
    </citation>
    <scope>NUCLEOTIDE SEQUENCE [LARGE SCALE GENOMIC DNA]</scope>
    <source>
        <strain evidence="3">IPU010</strain>
    </source>
</reference>
<dbReference type="RefSeq" id="XP_042993467.1">
    <property type="nucleotide sequence ID" value="XM_043137533.1"/>
</dbReference>
<keyword evidence="2" id="KW-0560">Oxidoreductase</keyword>
<protein>
    <submittedName>
        <fullName evidence="3">Uncharacterized protein</fullName>
    </submittedName>
</protein>
<dbReference type="Gene3D" id="3.50.50.60">
    <property type="entry name" value="FAD/NAD(P)-binding domain"/>
    <property type="match status" value="2"/>
</dbReference>
<dbReference type="EMBL" id="BBTG02000041">
    <property type="protein sequence ID" value="GAO18705.1"/>
    <property type="molecule type" value="Genomic_DNA"/>
</dbReference>
<evidence type="ECO:0000313" key="4">
    <source>
        <dbReference type="EMBL" id="QUC15794.1"/>
    </source>
</evidence>
<dbReference type="Pfam" id="PF13450">
    <property type="entry name" value="NAD_binding_8"/>
    <property type="match status" value="1"/>
</dbReference>
<dbReference type="KEGG" id="uvi:66060813"/>
<dbReference type="Proteomes" id="UP000054053">
    <property type="component" value="Unassembled WGS sequence"/>
</dbReference>
<evidence type="ECO:0000256" key="2">
    <source>
        <dbReference type="ARBA" id="ARBA00023033"/>
    </source>
</evidence>
<reference evidence="4" key="3">
    <citation type="submission" date="2020-03" db="EMBL/GenBank/DDBJ databases">
        <title>A mixture of massive structural variations and highly conserved coding sequences in Ustilaginoidea virens genome.</title>
        <authorList>
            <person name="Zhang K."/>
            <person name="Zhao Z."/>
            <person name="Zhang Z."/>
            <person name="Li Y."/>
            <person name="Hsiang T."/>
            <person name="Sun W."/>
        </authorList>
    </citation>
    <scope>NUCLEOTIDE SEQUENCE</scope>
    <source>
        <strain evidence="4">UV-8b</strain>
    </source>
</reference>
<proteinExistence type="predicted"/>
<dbReference type="SUPFAM" id="SSF51905">
    <property type="entry name" value="FAD/NAD(P)-binding domain"/>
    <property type="match status" value="1"/>
</dbReference>
<dbReference type="PANTHER" id="PTHR43872:SF1">
    <property type="entry name" value="MONOOXYGENASE, PUTATIVE (AFU_ORTHOLOGUE AFUA_8G02570)-RELATED"/>
    <property type="match status" value="1"/>
</dbReference>
<keyword evidence="5" id="KW-1185">Reference proteome</keyword>
<dbReference type="PANTHER" id="PTHR43872">
    <property type="entry name" value="MONOOXYGENASE, PUTATIVE (AFU_ORTHOLOGUE AFUA_8G02570)-RELATED"/>
    <property type="match status" value="1"/>
</dbReference>
<dbReference type="InterPro" id="IPR036188">
    <property type="entry name" value="FAD/NAD-bd_sf"/>
</dbReference>
<evidence type="ECO:0000256" key="1">
    <source>
        <dbReference type="ARBA" id="ARBA00001974"/>
    </source>
</evidence>
<keyword evidence="2" id="KW-0503">Monooxygenase</keyword>
<dbReference type="OrthoDB" id="66881at2759"/>
<dbReference type="Proteomes" id="UP000027002">
    <property type="component" value="Chromosome 1"/>
</dbReference>
<dbReference type="EMBL" id="CP072753">
    <property type="protein sequence ID" value="QUC15794.1"/>
    <property type="molecule type" value="Genomic_DNA"/>
</dbReference>
<dbReference type="InterPro" id="IPR051820">
    <property type="entry name" value="FAD-binding_MO"/>
</dbReference>
<evidence type="ECO:0000313" key="3">
    <source>
        <dbReference type="EMBL" id="GAO18705.1"/>
    </source>
</evidence>
<accession>A0A063BPA0</accession>
<name>A0A063BPA0_USTVR</name>
<dbReference type="GeneID" id="66060813"/>
<sequence>MSPDAITDVDVVIIGAGISGLNAAYRLQTDGPPNTSYTVLEERAALGGTWDLWRYPGIRSDSDIFTFSFAWNPWPGDATLASGQEIQDYMVDSAHRAGLHRHIRYRHKVTRADWDSALARWHVSAAADGVGGVGGVVVFRSRFVFLGTGYYDYETPLQSSIPGLDSFRGTVIRPQFWPASYDYTDRDMVIIGSGATAVSILPAVAERVRHVTMLQRSPTYYLSVSRRGRVSRALMSVLPAGLARRMNRYGFLLRDYLFIGACRRFPRLMRRLLEHLAVRQLPDDGTRWERHFSPRYNPWEQRLCAVMDNDLFKALRSGKASVVTGCIDAVTEHGIRLVTGETLPADVIVAATGLQLRFGGGIRFSVDGEPIDPVRRFVWKACMLQDVPNLVFSFGYENMAWTLGADCAAEVLLRLIRDLDEAGSQTAVPRLGADKAGMTPKPPFGLSSTYLRHMTRVFPWAGDGEWRPRSHYVADFWNAKWGPAKELTME</sequence>
<dbReference type="AlphaFoldDB" id="A0A063BPA0"/>
<evidence type="ECO:0000313" key="6">
    <source>
        <dbReference type="Proteomes" id="UP000054053"/>
    </source>
</evidence>
<dbReference type="STRING" id="1159556.A0A063BPA0"/>
<organism evidence="3 6">
    <name type="scientific">Ustilaginoidea virens</name>
    <name type="common">Rice false smut fungus</name>
    <name type="synonym">Villosiclava virens</name>
    <dbReference type="NCBI Taxonomy" id="1159556"/>
    <lineage>
        <taxon>Eukaryota</taxon>
        <taxon>Fungi</taxon>
        <taxon>Dikarya</taxon>
        <taxon>Ascomycota</taxon>
        <taxon>Pezizomycotina</taxon>
        <taxon>Sordariomycetes</taxon>
        <taxon>Hypocreomycetidae</taxon>
        <taxon>Hypocreales</taxon>
        <taxon>Clavicipitaceae</taxon>
        <taxon>Ustilaginoidea</taxon>
    </lineage>
</organism>